<reference evidence="2" key="1">
    <citation type="submission" date="2025-08" db="UniProtKB">
        <authorList>
            <consortium name="RefSeq"/>
        </authorList>
    </citation>
    <scope>IDENTIFICATION</scope>
</reference>
<protein>
    <submittedName>
        <fullName evidence="2">Uncharacterized protein LOC114914568</fullName>
    </submittedName>
</protein>
<accession>A0A8N4F1M0</accession>
<organism evidence="1 2">
    <name type="scientific">Elaeis guineensis var. tenera</name>
    <name type="common">Oil palm</name>
    <dbReference type="NCBI Taxonomy" id="51953"/>
    <lineage>
        <taxon>Eukaryota</taxon>
        <taxon>Viridiplantae</taxon>
        <taxon>Streptophyta</taxon>
        <taxon>Embryophyta</taxon>
        <taxon>Tracheophyta</taxon>
        <taxon>Spermatophyta</taxon>
        <taxon>Magnoliopsida</taxon>
        <taxon>Liliopsida</taxon>
        <taxon>Arecaceae</taxon>
        <taxon>Arecoideae</taxon>
        <taxon>Cocoseae</taxon>
        <taxon>Elaeidinae</taxon>
        <taxon>Elaeis</taxon>
    </lineage>
</organism>
<gene>
    <name evidence="2" type="primary">LOC114914568</name>
</gene>
<dbReference type="OrthoDB" id="10485227at2759"/>
<evidence type="ECO:0000313" key="1">
    <source>
        <dbReference type="Proteomes" id="UP000504607"/>
    </source>
</evidence>
<evidence type="ECO:0000313" key="2">
    <source>
        <dbReference type="RefSeq" id="XP_029122957.1"/>
    </source>
</evidence>
<name>A0A8N4F1M0_ELAGV</name>
<dbReference type="Proteomes" id="UP000504607">
    <property type="component" value="Chromosome 10"/>
</dbReference>
<dbReference type="RefSeq" id="XP_029122957.1">
    <property type="nucleotide sequence ID" value="XM_029267124.1"/>
</dbReference>
<keyword evidence="1" id="KW-1185">Reference proteome</keyword>
<proteinExistence type="predicted"/>
<sequence length="105" mass="12347">MPKKKRENLTIILYVDWATIPVVSDCYLFGLQTLRHVMHMPCTWDSTMPIRIPKELGCQLHSVNYGRIIYFGKDVAESPSAKIEWIDLRMEQRIVRKMLVLVQLE</sequence>
<dbReference type="AlphaFoldDB" id="A0A8N4F1M0"/>